<dbReference type="AlphaFoldDB" id="A0A243WFK8"/>
<dbReference type="Pfam" id="PF13302">
    <property type="entry name" value="Acetyltransf_3"/>
    <property type="match status" value="1"/>
</dbReference>
<protein>
    <recommendedName>
        <fullName evidence="1">N-acetyltransferase domain-containing protein</fullName>
    </recommendedName>
</protein>
<dbReference type="OrthoDB" id="9811523at2"/>
<dbReference type="InterPro" id="IPR000182">
    <property type="entry name" value="GNAT_dom"/>
</dbReference>
<dbReference type="EMBL" id="MTSE01000003">
    <property type="protein sequence ID" value="OUJ74552.1"/>
    <property type="molecule type" value="Genomic_DNA"/>
</dbReference>
<dbReference type="RefSeq" id="WP_086593350.1">
    <property type="nucleotide sequence ID" value="NZ_MTSE01000003.1"/>
</dbReference>
<dbReference type="Proteomes" id="UP000194873">
    <property type="component" value="Unassembled WGS sequence"/>
</dbReference>
<gene>
    <name evidence="2" type="ORF">BXP70_07160</name>
</gene>
<name>A0A243WFK8_9BACT</name>
<dbReference type="PROSITE" id="PS51186">
    <property type="entry name" value="GNAT"/>
    <property type="match status" value="1"/>
</dbReference>
<dbReference type="PANTHER" id="PTHR43792:SF1">
    <property type="entry name" value="N-ACETYLTRANSFERASE DOMAIN-CONTAINING PROTEIN"/>
    <property type="match status" value="1"/>
</dbReference>
<reference evidence="2 3" key="1">
    <citation type="submission" date="2017-01" db="EMBL/GenBank/DDBJ databases">
        <title>A new Hymenobacter.</title>
        <authorList>
            <person name="Liang Y."/>
            <person name="Feng F."/>
        </authorList>
    </citation>
    <scope>NUCLEOTIDE SEQUENCE [LARGE SCALE GENOMIC DNA]</scope>
    <source>
        <strain evidence="2">MIMBbqt21</strain>
    </source>
</reference>
<dbReference type="InterPro" id="IPR051531">
    <property type="entry name" value="N-acetyltransferase"/>
</dbReference>
<evidence type="ECO:0000259" key="1">
    <source>
        <dbReference type="PROSITE" id="PS51186"/>
    </source>
</evidence>
<dbReference type="Gene3D" id="3.40.630.30">
    <property type="match status" value="1"/>
</dbReference>
<evidence type="ECO:0000313" key="2">
    <source>
        <dbReference type="EMBL" id="OUJ74552.1"/>
    </source>
</evidence>
<comment type="caution">
    <text evidence="2">The sequence shown here is derived from an EMBL/GenBank/DDBJ whole genome shotgun (WGS) entry which is preliminary data.</text>
</comment>
<accession>A0A243WFK8</accession>
<feature type="domain" description="N-acetyltransferase" evidence="1">
    <location>
        <begin position="25"/>
        <end position="180"/>
    </location>
</feature>
<dbReference type="GO" id="GO:0016747">
    <property type="term" value="F:acyltransferase activity, transferring groups other than amino-acyl groups"/>
    <property type="evidence" value="ECO:0007669"/>
    <property type="project" value="InterPro"/>
</dbReference>
<evidence type="ECO:0000313" key="3">
    <source>
        <dbReference type="Proteomes" id="UP000194873"/>
    </source>
</evidence>
<sequence length="195" mass="21934">MHFPYQDLPPSLRLRYELVDGSNVQAYLPLFAGDPSPFVDQRFKHQARLAVYAEELLTDLRHSCKRGACDWLVRRRTDLQPVGVVHLYNLSHEVIAGRIPYCAVGYALAAPFRRQGYGQEALNQLLTQAAQLFGRTEVRALSAVENLASQALLQRCGFTLLEERAAAYRRGAVRLWQRPLLSSDQEPSALRGAGK</sequence>
<organism evidence="2 3">
    <name type="scientific">Hymenobacter crusticola</name>
    <dbReference type="NCBI Taxonomy" id="1770526"/>
    <lineage>
        <taxon>Bacteria</taxon>
        <taxon>Pseudomonadati</taxon>
        <taxon>Bacteroidota</taxon>
        <taxon>Cytophagia</taxon>
        <taxon>Cytophagales</taxon>
        <taxon>Hymenobacteraceae</taxon>
        <taxon>Hymenobacter</taxon>
    </lineage>
</organism>
<dbReference type="SUPFAM" id="SSF55729">
    <property type="entry name" value="Acyl-CoA N-acyltransferases (Nat)"/>
    <property type="match status" value="1"/>
</dbReference>
<keyword evidence="3" id="KW-1185">Reference proteome</keyword>
<dbReference type="InterPro" id="IPR016181">
    <property type="entry name" value="Acyl_CoA_acyltransferase"/>
</dbReference>
<proteinExistence type="predicted"/>
<dbReference type="PANTHER" id="PTHR43792">
    <property type="entry name" value="GNAT FAMILY, PUTATIVE (AFU_ORTHOLOGUE AFUA_3G00765)-RELATED-RELATED"/>
    <property type="match status" value="1"/>
</dbReference>